<evidence type="ECO:0000313" key="2">
    <source>
        <dbReference type="EMBL" id="OMJ65243.1"/>
    </source>
</evidence>
<protein>
    <submittedName>
        <fullName evidence="2">Uncharacterized protein</fullName>
    </submittedName>
</protein>
<dbReference type="EMBL" id="MPUH01002302">
    <property type="protein sequence ID" value="OMJ65243.1"/>
    <property type="molecule type" value="Genomic_DNA"/>
</dbReference>
<accession>A0A1R2AL36</accession>
<evidence type="ECO:0000256" key="1">
    <source>
        <dbReference type="SAM" id="Coils"/>
    </source>
</evidence>
<comment type="caution">
    <text evidence="2">The sequence shown here is derived from an EMBL/GenBank/DDBJ whole genome shotgun (WGS) entry which is preliminary data.</text>
</comment>
<name>A0A1R2AL36_9CILI</name>
<reference evidence="2 3" key="1">
    <citation type="submission" date="2016-11" db="EMBL/GenBank/DDBJ databases">
        <title>The macronuclear genome of Stentor coeruleus: a giant cell with tiny introns.</title>
        <authorList>
            <person name="Slabodnick M."/>
            <person name="Ruby J.G."/>
            <person name="Reiff S.B."/>
            <person name="Swart E.C."/>
            <person name="Gosai S."/>
            <person name="Prabakaran S."/>
            <person name="Witkowska E."/>
            <person name="Larue G.E."/>
            <person name="Fisher S."/>
            <person name="Freeman R.M."/>
            <person name="Gunawardena J."/>
            <person name="Chu W."/>
            <person name="Stover N.A."/>
            <person name="Gregory B.D."/>
            <person name="Nowacki M."/>
            <person name="Derisi J."/>
            <person name="Roy S.W."/>
            <person name="Marshall W.F."/>
            <person name="Sood P."/>
        </authorList>
    </citation>
    <scope>NUCLEOTIDE SEQUENCE [LARGE SCALE GENOMIC DNA]</scope>
    <source>
        <strain evidence="2">WM001</strain>
    </source>
</reference>
<proteinExistence type="predicted"/>
<evidence type="ECO:0000313" key="3">
    <source>
        <dbReference type="Proteomes" id="UP000187209"/>
    </source>
</evidence>
<gene>
    <name evidence="2" type="ORF">SteCoe_38709</name>
</gene>
<sequence length="251" mass="29686">MDFKCSVSRCSEDVAWQCNCPEKFKFCLTHSKELMIHSSLKKCLAESIKGKYLELLVKQYTNALNHVESDCIKLSQEMICEINDLILSEQKNKANTIVNWANTLSILQREKNQYCLSVRKLLGIDNTNIKIVTDWEKLEEELKTLRKNFEESCKKINGLEKELKNSNETNKKLSDEPKYTKKYLSQENRNQLSVEEFKKRLSNLKKSDEFKNLLAQLDLQDFQKKFVQSNEYIYKVFISNDNKYIFIYRKN</sequence>
<dbReference type="Proteomes" id="UP000187209">
    <property type="component" value="Unassembled WGS sequence"/>
</dbReference>
<keyword evidence="3" id="KW-1185">Reference proteome</keyword>
<keyword evidence="1" id="KW-0175">Coiled coil</keyword>
<organism evidence="2 3">
    <name type="scientific">Stentor coeruleus</name>
    <dbReference type="NCBI Taxonomy" id="5963"/>
    <lineage>
        <taxon>Eukaryota</taxon>
        <taxon>Sar</taxon>
        <taxon>Alveolata</taxon>
        <taxon>Ciliophora</taxon>
        <taxon>Postciliodesmatophora</taxon>
        <taxon>Heterotrichea</taxon>
        <taxon>Heterotrichida</taxon>
        <taxon>Stentoridae</taxon>
        <taxon>Stentor</taxon>
    </lineage>
</organism>
<dbReference type="AlphaFoldDB" id="A0A1R2AL36"/>
<feature type="coiled-coil region" evidence="1">
    <location>
        <begin position="135"/>
        <end position="176"/>
    </location>
</feature>